<dbReference type="InterPro" id="IPR012340">
    <property type="entry name" value="NA-bd_OB-fold"/>
</dbReference>
<accession>A0A132NXF5</accession>
<dbReference type="VEuPathDB" id="GiardiaDB:QR46_1246"/>
<proteinExistence type="predicted"/>
<name>A0A132NXF5_GIAIN</name>
<organism evidence="1 2">
    <name type="scientific">Giardia duodenalis assemblage B</name>
    <dbReference type="NCBI Taxonomy" id="1394984"/>
    <lineage>
        <taxon>Eukaryota</taxon>
        <taxon>Metamonada</taxon>
        <taxon>Diplomonadida</taxon>
        <taxon>Hexamitidae</taxon>
        <taxon>Giardiinae</taxon>
        <taxon>Giardia</taxon>
    </lineage>
</organism>
<dbReference type="EMBL" id="JXTI01000024">
    <property type="protein sequence ID" value="KWX14744.1"/>
    <property type="molecule type" value="Genomic_DNA"/>
</dbReference>
<dbReference type="Gene3D" id="2.40.50.140">
    <property type="entry name" value="Nucleic acid-binding proteins"/>
    <property type="match status" value="1"/>
</dbReference>
<sequence>MESLPLLQTSFRVTGSTKAASAFNSTVQSGAIKVLCLQEFVQQSHAINSDLRSKDAASTSATILAVLTFERIKKDGKEYICMHVTDLRGSDAILVCERDISMSRSMKIEVHSVICLLKATIVHFQDALYLESPENQILLLGRAINVGICKYMSFTEGSCSNAIDTSVSVYCPAHTAGTMTTPNSVSLRLYEELSLVDSAMARARQTSKQIRFSSNLTFSGIVDHVINRRIQMELIKADRLKNKRDPSENTAEKRSRPSVGKLCTTLRTSLQKERENETTRATLCKTCQVVAMVPPDNCIKGGHSLETVYVKVHRYKCSTCSKIYKTVRKYGPSFPCSICFTNMWISTVTGPVS</sequence>
<comment type="caution">
    <text evidence="1">The sequence shown here is derived from an EMBL/GenBank/DDBJ whole genome shotgun (WGS) entry which is preliminary data.</text>
</comment>
<evidence type="ECO:0000313" key="1">
    <source>
        <dbReference type="EMBL" id="KWX14744.1"/>
    </source>
</evidence>
<protein>
    <submittedName>
        <fullName evidence="1">Uncharacterized protein</fullName>
    </submittedName>
</protein>
<gene>
    <name evidence="1" type="ORF">QR46_1246</name>
</gene>
<reference evidence="1 2" key="1">
    <citation type="journal article" date="2015" name="Mol. Biochem. Parasitol.">
        <title>Identification of polymorphic genes for use in assemblage B genotyping assays through comparative genomics of multiple assemblage B Giardia duodenalis isolates.</title>
        <authorList>
            <person name="Wielinga C."/>
            <person name="Thompson R.C."/>
            <person name="Monis P."/>
            <person name="Ryan U."/>
        </authorList>
    </citation>
    <scope>NUCLEOTIDE SEQUENCE [LARGE SCALE GENOMIC DNA]</scope>
    <source>
        <strain evidence="1 2">BAH15c1</strain>
    </source>
</reference>
<dbReference type="AlphaFoldDB" id="A0A132NXF5"/>
<dbReference type="OrthoDB" id="10258260at2759"/>
<dbReference type="Proteomes" id="UP000070089">
    <property type="component" value="Unassembled WGS sequence"/>
</dbReference>
<evidence type="ECO:0000313" key="2">
    <source>
        <dbReference type="Proteomes" id="UP000070089"/>
    </source>
</evidence>